<dbReference type="PANTHER" id="PTHR11165">
    <property type="entry name" value="SKP1"/>
    <property type="match status" value="1"/>
</dbReference>
<feature type="compositionally biased region" description="Basic and acidic residues" evidence="3">
    <location>
        <begin position="351"/>
        <end position="384"/>
    </location>
</feature>
<evidence type="ECO:0000259" key="6">
    <source>
        <dbReference type="Pfam" id="PF03931"/>
    </source>
</evidence>
<keyword evidence="4" id="KW-0732">Signal</keyword>
<dbReference type="InterPro" id="IPR011333">
    <property type="entry name" value="SKP1/BTB/POZ_sf"/>
</dbReference>
<dbReference type="EMBL" id="MT125646">
    <property type="protein sequence ID" value="QLK97569.1"/>
    <property type="molecule type" value="mRNA"/>
</dbReference>
<feature type="region of interest" description="Disordered" evidence="3">
    <location>
        <begin position="28"/>
        <end position="79"/>
    </location>
</feature>
<dbReference type="InterPro" id="IPR001232">
    <property type="entry name" value="SKP1-like"/>
</dbReference>
<proteinExistence type="evidence at transcript level"/>
<sequence length="398" mass="45126">MLRIALLISILALFGDCMDMGKRKLGGISINEPSEYGTKEKEAIATKENAQTSKDPPTSAGGQNEAIPSPKKPSPKGKLKSDFGLNLAKAFPRPVPKGRRGKEKVGEKISVMNTAERIEKMDIAQDKAKMEIDNIDTNAKPKQNEDKAPTIFPKCADNVEVEVELDRNIFRFSTTLDTMMEDLGMYTAEGTNQKLPVSNVSSTVMREVIEWCEHHKNDASIEPIYEEIALDVPTGKDAEASAPNAQAGEVAEAAESNAKPNNEKRLVFPSWDENFLDKEWPELVDIILAANYLNIKLLLTFATTMVDNKWINGKTPQEIRKAFGVEEPYPPGHPEWARVEKENEWEESDEERVARHAKEREEEEERERKEEQKRKEKEAERLRQEQLQQQQNQEQQPQ</sequence>
<dbReference type="InterPro" id="IPR016897">
    <property type="entry name" value="SKP1"/>
</dbReference>
<dbReference type="Pfam" id="PF03931">
    <property type="entry name" value="Skp1_POZ"/>
    <property type="match status" value="1"/>
</dbReference>
<keyword evidence="2" id="KW-0833">Ubl conjugation pathway</keyword>
<feature type="compositionally biased region" description="Polar residues" evidence="3">
    <location>
        <begin position="48"/>
        <end position="62"/>
    </location>
</feature>
<feature type="chain" id="PRO_5027619059" evidence="4">
    <location>
        <begin position="18"/>
        <end position="398"/>
    </location>
</feature>
<dbReference type="AlphaFoldDB" id="A0A7D6HRZ7"/>
<name>A0A7D6HRZ7_HETGL</name>
<dbReference type="InterPro" id="IPR016072">
    <property type="entry name" value="Skp1_comp_dimer"/>
</dbReference>
<evidence type="ECO:0000256" key="1">
    <source>
        <dbReference type="ARBA" id="ARBA00009993"/>
    </source>
</evidence>
<evidence type="ECO:0000256" key="4">
    <source>
        <dbReference type="SAM" id="SignalP"/>
    </source>
</evidence>
<evidence type="ECO:0000256" key="3">
    <source>
        <dbReference type="SAM" id="MobiDB-lite"/>
    </source>
</evidence>
<evidence type="ECO:0000259" key="5">
    <source>
        <dbReference type="Pfam" id="PF01466"/>
    </source>
</evidence>
<feature type="region of interest" description="Disordered" evidence="3">
    <location>
        <begin position="325"/>
        <end position="398"/>
    </location>
</feature>
<dbReference type="InterPro" id="IPR036296">
    <property type="entry name" value="SKP1-like_dim_sf"/>
</dbReference>
<feature type="domain" description="SKP1 component dimerisation" evidence="5">
    <location>
        <begin position="311"/>
        <end position="345"/>
    </location>
</feature>
<reference evidence="7" key="1">
    <citation type="journal article" date="2020" name="Mol. Plant Pathol.">
        <title>Screening soybean cyst nematode effectors for their ability to suppress plant immunity.</title>
        <authorList>
            <person name="Pogorelko G."/>
            <person name="Wang J."/>
            <person name="Juvale P.S."/>
            <person name="Mitchum M.G."/>
            <person name="Baum T.J."/>
        </authorList>
    </citation>
    <scope>NUCLEOTIDE SEQUENCE</scope>
</reference>
<organism evidence="7">
    <name type="scientific">Heterodera glycines</name>
    <name type="common">Soybean cyst nematode worm</name>
    <dbReference type="NCBI Taxonomy" id="51029"/>
    <lineage>
        <taxon>Eukaryota</taxon>
        <taxon>Metazoa</taxon>
        <taxon>Ecdysozoa</taxon>
        <taxon>Nematoda</taxon>
        <taxon>Chromadorea</taxon>
        <taxon>Rhabditida</taxon>
        <taxon>Tylenchina</taxon>
        <taxon>Tylenchomorpha</taxon>
        <taxon>Tylenchoidea</taxon>
        <taxon>Heteroderidae</taxon>
        <taxon>Heteroderinae</taxon>
        <taxon>Heterodera</taxon>
    </lineage>
</organism>
<feature type="signal peptide" evidence="4">
    <location>
        <begin position="1"/>
        <end position="17"/>
    </location>
</feature>
<dbReference type="GO" id="GO:0006511">
    <property type="term" value="P:ubiquitin-dependent protein catabolic process"/>
    <property type="evidence" value="ECO:0007669"/>
    <property type="project" value="InterPro"/>
</dbReference>
<evidence type="ECO:0000313" key="7">
    <source>
        <dbReference type="EMBL" id="QLK97569.1"/>
    </source>
</evidence>
<protein>
    <submittedName>
        <fullName evidence="7">Secretory protein 8H07</fullName>
    </submittedName>
</protein>
<accession>A0A7D6HRZ7</accession>
<dbReference type="InterPro" id="IPR016073">
    <property type="entry name" value="Skp1_comp_POZ"/>
</dbReference>
<comment type="similarity">
    <text evidence="1">Belongs to the SKP1 family.</text>
</comment>
<dbReference type="Pfam" id="PF01466">
    <property type="entry name" value="Skp1"/>
    <property type="match status" value="1"/>
</dbReference>
<dbReference type="Gene3D" id="3.30.710.10">
    <property type="entry name" value="Potassium Channel Kv1.1, Chain A"/>
    <property type="match status" value="1"/>
</dbReference>
<feature type="compositionally biased region" description="Low complexity" evidence="3">
    <location>
        <begin position="385"/>
        <end position="398"/>
    </location>
</feature>
<dbReference type="SMART" id="SM00512">
    <property type="entry name" value="Skp1"/>
    <property type="match status" value="1"/>
</dbReference>
<feature type="domain" description="SKP1 component POZ" evidence="6">
    <location>
        <begin position="163"/>
        <end position="217"/>
    </location>
</feature>
<evidence type="ECO:0000256" key="2">
    <source>
        <dbReference type="ARBA" id="ARBA00022786"/>
    </source>
</evidence>
<dbReference type="SUPFAM" id="SSF81382">
    <property type="entry name" value="Skp1 dimerisation domain-like"/>
    <property type="match status" value="1"/>
</dbReference>
<dbReference type="SUPFAM" id="SSF54695">
    <property type="entry name" value="POZ domain"/>
    <property type="match status" value="1"/>
</dbReference>